<keyword evidence="7" id="KW-0732">Signal</keyword>
<evidence type="ECO:0000259" key="8">
    <source>
        <dbReference type="Pfam" id="PF01593"/>
    </source>
</evidence>
<comment type="similarity">
    <text evidence="2 6">Belongs to the flavin monoamine oxidase family.</text>
</comment>
<evidence type="ECO:0000256" key="4">
    <source>
        <dbReference type="ARBA" id="ARBA00048448"/>
    </source>
</evidence>
<dbReference type="InterPro" id="IPR001613">
    <property type="entry name" value="Flavin_amine_oxidase"/>
</dbReference>
<feature type="binding site" evidence="5">
    <location>
        <position position="467"/>
    </location>
    <ligand>
        <name>FAD</name>
        <dbReference type="ChEBI" id="CHEBI:57692"/>
    </ligand>
</feature>
<evidence type="ECO:0000256" key="1">
    <source>
        <dbReference type="ARBA" id="ARBA00001974"/>
    </source>
</evidence>
<gene>
    <name evidence="9" type="ORF">K458DRAFT_391724</name>
</gene>
<comment type="cofactor">
    <cofactor evidence="1 6">
        <name>FAD</name>
        <dbReference type="ChEBI" id="CHEBI:57692"/>
    </cofactor>
</comment>
<organism evidence="9 10">
    <name type="scientific">Lentithecium fluviatile CBS 122367</name>
    <dbReference type="NCBI Taxonomy" id="1168545"/>
    <lineage>
        <taxon>Eukaryota</taxon>
        <taxon>Fungi</taxon>
        <taxon>Dikarya</taxon>
        <taxon>Ascomycota</taxon>
        <taxon>Pezizomycotina</taxon>
        <taxon>Dothideomycetes</taxon>
        <taxon>Pleosporomycetidae</taxon>
        <taxon>Pleosporales</taxon>
        <taxon>Massarineae</taxon>
        <taxon>Lentitheciaceae</taxon>
        <taxon>Lentithecium</taxon>
    </lineage>
</organism>
<dbReference type="InterPro" id="IPR050703">
    <property type="entry name" value="Flavin_MAO"/>
</dbReference>
<dbReference type="EMBL" id="MU005590">
    <property type="protein sequence ID" value="KAF2681776.1"/>
    <property type="molecule type" value="Genomic_DNA"/>
</dbReference>
<keyword evidence="10" id="KW-1185">Reference proteome</keyword>
<dbReference type="Pfam" id="PF01593">
    <property type="entry name" value="Amino_oxidase"/>
    <property type="match status" value="1"/>
</dbReference>
<keyword evidence="6" id="KW-0274">FAD</keyword>
<dbReference type="InterPro" id="IPR036188">
    <property type="entry name" value="FAD/NAD-bd_sf"/>
</dbReference>
<feature type="domain" description="Amine oxidase" evidence="8">
    <location>
        <begin position="45"/>
        <end position="491"/>
    </location>
</feature>
<keyword evidence="6" id="KW-0285">Flavoprotein</keyword>
<evidence type="ECO:0000256" key="7">
    <source>
        <dbReference type="SAM" id="SignalP"/>
    </source>
</evidence>
<accession>A0A6G1IU54</accession>
<sequence length="493" mass="54001">MTAPTCSAFTIKFCLYTLLCKPWASLYCPPAPPASVDIAIIGGGLAGLTTAHELLSAGHSVLVLEARKTIGGKVQNRELKNGGIAEVGAEFVGPTQDKILDLIDELGLQTFDTYDEGKYVFWRKGVRTEYEKHWLVDAMPPVSWFSVLQMGFVQVLLDTMAGKLNVSAPWSHPKAPYWDSMSFEEWLHGWIWSADAMFMMECVARSVWGAEARELSLLYVLSYIAGAGNEMLKGSVDRLLSVKGGGQEKRVVGGTGLIPIRLAERVGWGNIMTGAVVYKVTEIDGRYEIQWGGGSVRADKVVLALGPTLVKRITFSPDLPDNRKRLNEGWTMGAMSKAIAAYSTPFWRHPSRNLNAQAFTDRGAVGVTFDNSPEDGSFGAIMGFFDGDQARRVETMSPSAVQAEVLEDLVRYFGEEARNATDFVMQRWGLEEHIWGGPNAVAPPGMLGRYGESMREVVGGIHFAGAETNAYWAGYMDGAVRSGMRVAREILDS</sequence>
<dbReference type="SUPFAM" id="SSF51905">
    <property type="entry name" value="FAD/NAD(P)-binding domain"/>
    <property type="match status" value="1"/>
</dbReference>
<dbReference type="PANTHER" id="PTHR43563:SF14">
    <property type="entry name" value="AMINE OXIDASE"/>
    <property type="match status" value="1"/>
</dbReference>
<dbReference type="EC" id="1.4.3.-" evidence="6"/>
<dbReference type="GO" id="GO:0097621">
    <property type="term" value="F:monoamine oxidase activity"/>
    <property type="evidence" value="ECO:0007669"/>
    <property type="project" value="UniProtKB-EC"/>
</dbReference>
<feature type="binding site" evidence="5">
    <location>
        <position position="384"/>
    </location>
    <ligand>
        <name>substrate</name>
    </ligand>
</feature>
<reference evidence="9" key="1">
    <citation type="journal article" date="2020" name="Stud. Mycol.">
        <title>101 Dothideomycetes genomes: a test case for predicting lifestyles and emergence of pathogens.</title>
        <authorList>
            <person name="Haridas S."/>
            <person name="Albert R."/>
            <person name="Binder M."/>
            <person name="Bloem J."/>
            <person name="Labutti K."/>
            <person name="Salamov A."/>
            <person name="Andreopoulos B."/>
            <person name="Baker S."/>
            <person name="Barry K."/>
            <person name="Bills G."/>
            <person name="Bluhm B."/>
            <person name="Cannon C."/>
            <person name="Castanera R."/>
            <person name="Culley D."/>
            <person name="Daum C."/>
            <person name="Ezra D."/>
            <person name="Gonzalez J."/>
            <person name="Henrissat B."/>
            <person name="Kuo A."/>
            <person name="Liang C."/>
            <person name="Lipzen A."/>
            <person name="Lutzoni F."/>
            <person name="Magnuson J."/>
            <person name="Mondo S."/>
            <person name="Nolan M."/>
            <person name="Ohm R."/>
            <person name="Pangilinan J."/>
            <person name="Park H.-J."/>
            <person name="Ramirez L."/>
            <person name="Alfaro M."/>
            <person name="Sun H."/>
            <person name="Tritt A."/>
            <person name="Yoshinaga Y."/>
            <person name="Zwiers L.-H."/>
            <person name="Turgeon B."/>
            <person name="Goodwin S."/>
            <person name="Spatafora J."/>
            <person name="Crous P."/>
            <person name="Grigoriev I."/>
        </authorList>
    </citation>
    <scope>NUCLEOTIDE SEQUENCE</scope>
    <source>
        <strain evidence="9">CBS 122367</strain>
    </source>
</reference>
<comment type="catalytic activity">
    <reaction evidence="4">
        <text>a secondary aliphatic amine + O2 + H2O = a primary amine + an aldehyde + H2O2</text>
        <dbReference type="Rhea" id="RHEA:26414"/>
        <dbReference type="ChEBI" id="CHEBI:15377"/>
        <dbReference type="ChEBI" id="CHEBI:15379"/>
        <dbReference type="ChEBI" id="CHEBI:16240"/>
        <dbReference type="ChEBI" id="CHEBI:17478"/>
        <dbReference type="ChEBI" id="CHEBI:58855"/>
        <dbReference type="ChEBI" id="CHEBI:65296"/>
        <dbReference type="EC" id="1.4.3.4"/>
    </reaction>
</comment>
<evidence type="ECO:0000313" key="9">
    <source>
        <dbReference type="EMBL" id="KAF2681776.1"/>
    </source>
</evidence>
<name>A0A6G1IU54_9PLEO</name>
<dbReference type="Proteomes" id="UP000799291">
    <property type="component" value="Unassembled WGS sequence"/>
</dbReference>
<keyword evidence="3 6" id="KW-0560">Oxidoreductase</keyword>
<feature type="binding site" evidence="5">
    <location>
        <position position="277"/>
    </location>
    <ligand>
        <name>FAD</name>
        <dbReference type="ChEBI" id="CHEBI:57692"/>
    </ligand>
</feature>
<feature type="chain" id="PRO_5026098792" description="Amine oxidase" evidence="7">
    <location>
        <begin position="21"/>
        <end position="493"/>
    </location>
</feature>
<dbReference type="SUPFAM" id="SSF54373">
    <property type="entry name" value="FAD-linked reductases, C-terminal domain"/>
    <property type="match status" value="1"/>
</dbReference>
<dbReference type="Gene3D" id="3.50.50.60">
    <property type="entry name" value="FAD/NAD(P)-binding domain"/>
    <property type="match status" value="1"/>
</dbReference>
<dbReference type="PRINTS" id="PR00757">
    <property type="entry name" value="AMINEOXDASEF"/>
</dbReference>
<proteinExistence type="inferred from homology"/>
<dbReference type="OrthoDB" id="5046242at2759"/>
<dbReference type="Gene3D" id="1.10.405.10">
    <property type="entry name" value="Guanine Nucleotide Dissociation Inhibitor, domain 1"/>
    <property type="match status" value="1"/>
</dbReference>
<feature type="signal peptide" evidence="7">
    <location>
        <begin position="1"/>
        <end position="20"/>
    </location>
</feature>
<feature type="binding site" evidence="5">
    <location>
        <begin position="65"/>
        <end position="66"/>
    </location>
    <ligand>
        <name>FAD</name>
        <dbReference type="ChEBI" id="CHEBI:57692"/>
    </ligand>
</feature>
<dbReference type="InterPro" id="IPR002937">
    <property type="entry name" value="Amino_oxidase"/>
</dbReference>
<evidence type="ECO:0000313" key="10">
    <source>
        <dbReference type="Proteomes" id="UP000799291"/>
    </source>
</evidence>
<dbReference type="PANTHER" id="PTHR43563">
    <property type="entry name" value="AMINE OXIDASE"/>
    <property type="match status" value="1"/>
</dbReference>
<dbReference type="Gene3D" id="3.90.660.10">
    <property type="match status" value="1"/>
</dbReference>
<evidence type="ECO:0000256" key="6">
    <source>
        <dbReference type="RuleBase" id="RU362067"/>
    </source>
</evidence>
<dbReference type="AlphaFoldDB" id="A0A6G1IU54"/>
<evidence type="ECO:0000256" key="3">
    <source>
        <dbReference type="ARBA" id="ARBA00023002"/>
    </source>
</evidence>
<evidence type="ECO:0000256" key="5">
    <source>
        <dbReference type="PIRSR" id="PIRSR601613-1"/>
    </source>
</evidence>
<protein>
    <recommendedName>
        <fullName evidence="6">Amine oxidase</fullName>
        <ecNumber evidence="6">1.4.3.-</ecNumber>
    </recommendedName>
</protein>
<evidence type="ECO:0000256" key="2">
    <source>
        <dbReference type="ARBA" id="ARBA00005995"/>
    </source>
</evidence>